<protein>
    <submittedName>
        <fullName evidence="2">Uncharacterized protein</fullName>
    </submittedName>
</protein>
<evidence type="ECO:0000256" key="1">
    <source>
        <dbReference type="SAM" id="SignalP"/>
    </source>
</evidence>
<name>A0AAE1TG62_9FABA</name>
<keyword evidence="1" id="KW-0732">Signal</keyword>
<reference evidence="2" key="1">
    <citation type="submission" date="2023-10" db="EMBL/GenBank/DDBJ databases">
        <title>Chromosome-level genome of the transformable northern wattle, Acacia crassicarpa.</title>
        <authorList>
            <person name="Massaro I."/>
            <person name="Sinha N.R."/>
            <person name="Poethig S."/>
            <person name="Leichty A.R."/>
        </authorList>
    </citation>
    <scope>NUCLEOTIDE SEQUENCE</scope>
    <source>
        <strain evidence="2">Acra3RX</strain>
        <tissue evidence="2">Leaf</tissue>
    </source>
</reference>
<evidence type="ECO:0000313" key="2">
    <source>
        <dbReference type="EMBL" id="KAK4283656.1"/>
    </source>
</evidence>
<evidence type="ECO:0000313" key="3">
    <source>
        <dbReference type="Proteomes" id="UP001293593"/>
    </source>
</evidence>
<feature type="signal peptide" evidence="1">
    <location>
        <begin position="1"/>
        <end position="24"/>
    </location>
</feature>
<dbReference type="EMBL" id="JAWXYG010000001">
    <property type="protein sequence ID" value="KAK4283656.1"/>
    <property type="molecule type" value="Genomic_DNA"/>
</dbReference>
<accession>A0AAE1TG62</accession>
<gene>
    <name evidence="2" type="ORF">QN277_000584</name>
</gene>
<sequence>MAFAQLYSILLSLLFALFTLSAVSQTSSNTTLGTSSLIAGEDGSFWASPSADFAFGFKQIEEMGSY</sequence>
<feature type="chain" id="PRO_5042116183" evidence="1">
    <location>
        <begin position="25"/>
        <end position="66"/>
    </location>
</feature>
<dbReference type="AlphaFoldDB" id="A0AAE1TG62"/>
<organism evidence="2 3">
    <name type="scientific">Acacia crassicarpa</name>
    <name type="common">northern wattle</name>
    <dbReference type="NCBI Taxonomy" id="499986"/>
    <lineage>
        <taxon>Eukaryota</taxon>
        <taxon>Viridiplantae</taxon>
        <taxon>Streptophyta</taxon>
        <taxon>Embryophyta</taxon>
        <taxon>Tracheophyta</taxon>
        <taxon>Spermatophyta</taxon>
        <taxon>Magnoliopsida</taxon>
        <taxon>eudicotyledons</taxon>
        <taxon>Gunneridae</taxon>
        <taxon>Pentapetalae</taxon>
        <taxon>rosids</taxon>
        <taxon>fabids</taxon>
        <taxon>Fabales</taxon>
        <taxon>Fabaceae</taxon>
        <taxon>Caesalpinioideae</taxon>
        <taxon>mimosoid clade</taxon>
        <taxon>Acacieae</taxon>
        <taxon>Acacia</taxon>
    </lineage>
</organism>
<keyword evidence="3" id="KW-1185">Reference proteome</keyword>
<proteinExistence type="predicted"/>
<comment type="caution">
    <text evidence="2">The sequence shown here is derived from an EMBL/GenBank/DDBJ whole genome shotgun (WGS) entry which is preliminary data.</text>
</comment>
<dbReference type="Proteomes" id="UP001293593">
    <property type="component" value="Unassembled WGS sequence"/>
</dbReference>